<dbReference type="RefSeq" id="WP_280561598.1">
    <property type="nucleotide sequence ID" value="NZ_JAROYJ010000008.1"/>
</dbReference>
<keyword evidence="2" id="KW-1185">Reference proteome</keyword>
<evidence type="ECO:0000313" key="1">
    <source>
        <dbReference type="EMBL" id="MDH5157962.1"/>
    </source>
</evidence>
<evidence type="ECO:0000313" key="2">
    <source>
        <dbReference type="Proteomes" id="UP001159200"/>
    </source>
</evidence>
<gene>
    <name evidence="1" type="ORF">P5X59_06455</name>
</gene>
<dbReference type="Proteomes" id="UP001159200">
    <property type="component" value="Unassembled WGS sequence"/>
</dbReference>
<evidence type="ECO:0008006" key="3">
    <source>
        <dbReference type="Google" id="ProtNLM"/>
    </source>
</evidence>
<sequence length="69" mass="8506">MKFQAAYSYLKRGHDIKLPEWGGFWRWNKDNQTIDIYTRENEILDIRETKDVDYTIGFTFRDDWKLVKE</sequence>
<dbReference type="EMBL" id="JAROYR010000007">
    <property type="protein sequence ID" value="MDH5157962.1"/>
    <property type="molecule type" value="Genomic_DNA"/>
</dbReference>
<comment type="caution">
    <text evidence="1">The sequence shown here is derived from an EMBL/GenBank/DDBJ whole genome shotgun (WGS) entry which is preliminary data.</text>
</comment>
<accession>A0ABT6J0G3</accession>
<protein>
    <recommendedName>
        <fullName evidence="3">Phage protein</fullName>
    </recommendedName>
</protein>
<name>A0ABT6J0G3_9STAP</name>
<reference evidence="1 2" key="1">
    <citation type="submission" date="2023-03" db="EMBL/GenBank/DDBJ databases">
        <title>Bacterial isolates from washroom surfaces on a university campus.</title>
        <authorList>
            <person name="Holman D.B."/>
            <person name="Gzyl K.E."/>
            <person name="Taheri A.E."/>
        </authorList>
    </citation>
    <scope>NUCLEOTIDE SEQUENCE [LARGE SCALE GENOMIC DNA]</scope>
    <source>
        <strain evidence="1 2">RD01</strain>
    </source>
</reference>
<organism evidence="1 2">
    <name type="scientific">Staphylococcus cohnii</name>
    <dbReference type="NCBI Taxonomy" id="29382"/>
    <lineage>
        <taxon>Bacteria</taxon>
        <taxon>Bacillati</taxon>
        <taxon>Bacillota</taxon>
        <taxon>Bacilli</taxon>
        <taxon>Bacillales</taxon>
        <taxon>Staphylococcaceae</taxon>
        <taxon>Staphylococcus</taxon>
        <taxon>Staphylococcus cohnii species complex</taxon>
    </lineage>
</organism>
<proteinExistence type="predicted"/>